<name>A0A080LZM2_9PROT</name>
<keyword evidence="1 2" id="KW-0694">RNA-binding</keyword>
<protein>
    <submittedName>
        <fullName evidence="5">RNA-binding protein</fullName>
    </submittedName>
</protein>
<dbReference type="AlphaFoldDB" id="A0A080LZM2"/>
<dbReference type="SMART" id="SM01103">
    <property type="entry name" value="CRS1_YhbY"/>
    <property type="match status" value="1"/>
</dbReference>
<sequence length="119" mass="13350">MLNLSSNERRALRARAHSLHPVVSISQNGLSESVVKEVNASLASHGLIKIRVYHDDREVREHFLATICEQLDAAPVQHIGKLLVIWRPPADKPAQAARPHTRPLGRRPSKRSFQGNSER</sequence>
<feature type="compositionally biased region" description="Basic residues" evidence="3">
    <location>
        <begin position="99"/>
        <end position="110"/>
    </location>
</feature>
<dbReference type="InterPro" id="IPR035920">
    <property type="entry name" value="YhbY-like_sf"/>
</dbReference>
<feature type="domain" description="CRM" evidence="4">
    <location>
        <begin position="2"/>
        <end position="98"/>
    </location>
</feature>
<evidence type="ECO:0000259" key="4">
    <source>
        <dbReference type="PROSITE" id="PS51295"/>
    </source>
</evidence>
<evidence type="ECO:0000256" key="1">
    <source>
        <dbReference type="ARBA" id="ARBA00022884"/>
    </source>
</evidence>
<dbReference type="Gene3D" id="3.30.110.60">
    <property type="entry name" value="YhbY-like"/>
    <property type="match status" value="1"/>
</dbReference>
<dbReference type="EMBL" id="JDVG02000069">
    <property type="protein sequence ID" value="KFB74281.1"/>
    <property type="molecule type" value="Genomic_DNA"/>
</dbReference>
<dbReference type="PANTHER" id="PTHR40065">
    <property type="entry name" value="RNA-BINDING PROTEIN YHBY"/>
    <property type="match status" value="1"/>
</dbReference>
<organism evidence="5 6">
    <name type="scientific">Candidatus Accumulibacter phosphatis</name>
    <dbReference type="NCBI Taxonomy" id="327160"/>
    <lineage>
        <taxon>Bacteria</taxon>
        <taxon>Pseudomonadati</taxon>
        <taxon>Pseudomonadota</taxon>
        <taxon>Betaproteobacteria</taxon>
        <taxon>Candidatus Accumulibacter</taxon>
    </lineage>
</organism>
<dbReference type="InterPro" id="IPR051925">
    <property type="entry name" value="RNA-binding_domain"/>
</dbReference>
<evidence type="ECO:0000313" key="6">
    <source>
        <dbReference type="Proteomes" id="UP000020077"/>
    </source>
</evidence>
<dbReference type="Proteomes" id="UP000020077">
    <property type="component" value="Unassembled WGS sequence"/>
</dbReference>
<comment type="caution">
    <text evidence="5">The sequence shown here is derived from an EMBL/GenBank/DDBJ whole genome shotgun (WGS) entry which is preliminary data.</text>
</comment>
<dbReference type="PANTHER" id="PTHR40065:SF3">
    <property type="entry name" value="RNA-BINDING PROTEIN YHBY"/>
    <property type="match status" value="1"/>
</dbReference>
<evidence type="ECO:0000313" key="5">
    <source>
        <dbReference type="EMBL" id="KFB74281.1"/>
    </source>
</evidence>
<accession>A0A080LZM2</accession>
<dbReference type="InterPro" id="IPR001890">
    <property type="entry name" value="RNA-binding_CRM"/>
</dbReference>
<dbReference type="GO" id="GO:0003723">
    <property type="term" value="F:RNA binding"/>
    <property type="evidence" value="ECO:0007669"/>
    <property type="project" value="UniProtKB-UniRule"/>
</dbReference>
<gene>
    <name evidence="5" type="ORF">AW09_000437</name>
</gene>
<dbReference type="Pfam" id="PF01985">
    <property type="entry name" value="CRS1_YhbY"/>
    <property type="match status" value="1"/>
</dbReference>
<feature type="region of interest" description="Disordered" evidence="3">
    <location>
        <begin position="91"/>
        <end position="119"/>
    </location>
</feature>
<reference evidence="5 6" key="1">
    <citation type="submission" date="2014-02" db="EMBL/GenBank/DDBJ databases">
        <title>Expanding our view of genomic diversity in Candidatus Accumulibacter clades.</title>
        <authorList>
            <person name="Skennerton C.T."/>
            <person name="Barr J.J."/>
            <person name="Slater F.R."/>
            <person name="Bond P.L."/>
            <person name="Tyson G.W."/>
        </authorList>
    </citation>
    <scope>NUCLEOTIDE SEQUENCE [LARGE SCALE GENOMIC DNA]</scope>
    <source>
        <strain evidence="6">BA-91</strain>
    </source>
</reference>
<evidence type="ECO:0000256" key="3">
    <source>
        <dbReference type="SAM" id="MobiDB-lite"/>
    </source>
</evidence>
<dbReference type="PROSITE" id="PS51295">
    <property type="entry name" value="CRM"/>
    <property type="match status" value="1"/>
</dbReference>
<evidence type="ECO:0000256" key="2">
    <source>
        <dbReference type="PROSITE-ProRule" id="PRU00626"/>
    </source>
</evidence>
<dbReference type="SUPFAM" id="SSF75471">
    <property type="entry name" value="YhbY-like"/>
    <property type="match status" value="1"/>
</dbReference>
<proteinExistence type="predicted"/>